<evidence type="ECO:0000256" key="12">
    <source>
        <dbReference type="ARBA" id="ARBA00023075"/>
    </source>
</evidence>
<keyword evidence="6 16" id="KW-0679">Respiratory chain</keyword>
<evidence type="ECO:0000256" key="4">
    <source>
        <dbReference type="ARBA" id="ARBA00021006"/>
    </source>
</evidence>
<feature type="transmembrane region" description="Helical" evidence="16">
    <location>
        <begin position="425"/>
        <end position="442"/>
    </location>
</feature>
<dbReference type="InterPro" id="IPR001750">
    <property type="entry name" value="ND/Mrp_TM"/>
</dbReference>
<evidence type="ECO:0000256" key="15">
    <source>
        <dbReference type="ARBA" id="ARBA00049551"/>
    </source>
</evidence>
<dbReference type="GO" id="GO:0008137">
    <property type="term" value="F:NADH dehydrogenase (ubiquinone) activity"/>
    <property type="evidence" value="ECO:0007669"/>
    <property type="project" value="UniProtKB-UniRule"/>
</dbReference>
<evidence type="ECO:0000256" key="10">
    <source>
        <dbReference type="ARBA" id="ARBA00022989"/>
    </source>
</evidence>
<evidence type="ECO:0000256" key="2">
    <source>
        <dbReference type="ARBA" id="ARBA00009025"/>
    </source>
</evidence>
<evidence type="ECO:0000256" key="3">
    <source>
        <dbReference type="ARBA" id="ARBA00012944"/>
    </source>
</evidence>
<dbReference type="Pfam" id="PF00361">
    <property type="entry name" value="Proton_antipo_M"/>
    <property type="match status" value="1"/>
</dbReference>
<evidence type="ECO:0000259" key="18">
    <source>
        <dbReference type="Pfam" id="PF01059"/>
    </source>
</evidence>
<feature type="transmembrane region" description="Helical" evidence="16">
    <location>
        <begin position="216"/>
        <end position="237"/>
    </location>
</feature>
<name>V5IU78_BABAR</name>
<evidence type="ECO:0000256" key="13">
    <source>
        <dbReference type="ARBA" id="ARBA00023128"/>
    </source>
</evidence>
<dbReference type="CTD" id="4538"/>
<dbReference type="EMBL" id="HQ416443">
    <property type="protein sequence ID" value="ADQ12914.1"/>
    <property type="molecule type" value="Genomic_DNA"/>
</dbReference>
<evidence type="ECO:0000256" key="11">
    <source>
        <dbReference type="ARBA" id="ARBA00023027"/>
    </source>
</evidence>
<feature type="domain" description="NADH:ubiquinone oxidoreductase chain 4 N-terminal" evidence="18">
    <location>
        <begin position="6"/>
        <end position="99"/>
    </location>
</feature>
<dbReference type="GO" id="GO:0048039">
    <property type="term" value="F:ubiquinone binding"/>
    <property type="evidence" value="ECO:0007669"/>
    <property type="project" value="TreeGrafter"/>
</dbReference>
<evidence type="ECO:0000256" key="5">
    <source>
        <dbReference type="ARBA" id="ARBA00022448"/>
    </source>
</evidence>
<keyword evidence="7 16" id="KW-0812">Transmembrane</keyword>
<gene>
    <name evidence="19" type="primary">ND4</name>
</gene>
<feature type="transmembrane region" description="Helical" evidence="16">
    <location>
        <begin position="46"/>
        <end position="70"/>
    </location>
</feature>
<feature type="transmembrane region" description="Helical" evidence="16">
    <location>
        <begin position="278"/>
        <end position="296"/>
    </location>
</feature>
<feature type="transmembrane region" description="Helical" evidence="16">
    <location>
        <begin position="382"/>
        <end position="404"/>
    </location>
</feature>
<keyword evidence="5 16" id="KW-0813">Transport</keyword>
<keyword evidence="12 16" id="KW-0830">Ubiquinone</keyword>
<dbReference type="GO" id="GO:0031966">
    <property type="term" value="C:mitochondrial membrane"/>
    <property type="evidence" value="ECO:0007669"/>
    <property type="project" value="UniProtKB-SubCell"/>
</dbReference>
<comment type="function">
    <text evidence="16">Core subunit of the mitochondrial membrane respiratory chain NADH dehydrogenase (Complex I) which catalyzes electron transfer from NADH through the respiratory chain, using ubiquinone as an electron acceptor. Essential for the catalytic activity and assembly of complex I.</text>
</comment>
<dbReference type="Pfam" id="PF01059">
    <property type="entry name" value="Oxidored_q5_N"/>
    <property type="match status" value="1"/>
</dbReference>
<dbReference type="EC" id="7.1.1.2" evidence="3 16"/>
<dbReference type="AlphaFoldDB" id="V5IU78"/>
<keyword evidence="14 16" id="KW-0472">Membrane</keyword>
<dbReference type="GeneID" id="17960493"/>
<feature type="transmembrane region" description="Helical" evidence="16">
    <location>
        <begin position="182"/>
        <end position="209"/>
    </location>
</feature>
<dbReference type="RefSeq" id="YP_008963251.1">
    <property type="nucleotide sequence ID" value="NC_023080.1"/>
</dbReference>
<feature type="domain" description="NADH:quinone oxidoreductase/Mrp antiporter transmembrane" evidence="17">
    <location>
        <begin position="104"/>
        <end position="391"/>
    </location>
</feature>
<feature type="transmembrane region" description="Helical" evidence="16">
    <location>
        <begin position="140"/>
        <end position="162"/>
    </location>
</feature>
<organism evidence="19">
    <name type="scientific">Babylonia areolata</name>
    <name type="common">Spotted babylon snail</name>
    <dbReference type="NCBI Taxonomy" id="304850"/>
    <lineage>
        <taxon>Eukaryota</taxon>
        <taxon>Metazoa</taxon>
        <taxon>Spiralia</taxon>
        <taxon>Lophotrochozoa</taxon>
        <taxon>Mollusca</taxon>
        <taxon>Gastropoda</taxon>
        <taxon>Caenogastropoda</taxon>
        <taxon>Neogastropoda</taxon>
        <taxon>Buccinoidea</taxon>
        <taxon>Buccinidae</taxon>
        <taxon>Babylonia</taxon>
    </lineage>
</organism>
<geneLocation type="mitochondrion" evidence="19"/>
<evidence type="ECO:0000256" key="8">
    <source>
        <dbReference type="ARBA" id="ARBA00022967"/>
    </source>
</evidence>
<feature type="transmembrane region" description="Helical" evidence="16">
    <location>
        <begin position="82"/>
        <end position="101"/>
    </location>
</feature>
<feature type="transmembrane region" description="Helical" evidence="16">
    <location>
        <begin position="249"/>
        <end position="271"/>
    </location>
</feature>
<dbReference type="InterPro" id="IPR000260">
    <property type="entry name" value="NADH4_N"/>
</dbReference>
<dbReference type="PANTHER" id="PTHR43507:SF20">
    <property type="entry name" value="NADH-UBIQUINONE OXIDOREDUCTASE CHAIN 4"/>
    <property type="match status" value="1"/>
</dbReference>
<keyword evidence="11 16" id="KW-0520">NAD</keyword>
<comment type="catalytic activity">
    <reaction evidence="15 16">
        <text>a ubiquinone + NADH + 5 H(+)(in) = a ubiquinol + NAD(+) + 4 H(+)(out)</text>
        <dbReference type="Rhea" id="RHEA:29091"/>
        <dbReference type="Rhea" id="RHEA-COMP:9565"/>
        <dbReference type="Rhea" id="RHEA-COMP:9566"/>
        <dbReference type="ChEBI" id="CHEBI:15378"/>
        <dbReference type="ChEBI" id="CHEBI:16389"/>
        <dbReference type="ChEBI" id="CHEBI:17976"/>
        <dbReference type="ChEBI" id="CHEBI:57540"/>
        <dbReference type="ChEBI" id="CHEBI:57945"/>
        <dbReference type="EC" id="7.1.1.2"/>
    </reaction>
</comment>
<dbReference type="GO" id="GO:0003954">
    <property type="term" value="F:NADH dehydrogenase activity"/>
    <property type="evidence" value="ECO:0007669"/>
    <property type="project" value="TreeGrafter"/>
</dbReference>
<evidence type="ECO:0000256" key="16">
    <source>
        <dbReference type="RuleBase" id="RU003297"/>
    </source>
</evidence>
<protein>
    <recommendedName>
        <fullName evidence="4 16">NADH-ubiquinone oxidoreductase chain 4</fullName>
        <ecNumber evidence="3 16">7.1.1.2</ecNumber>
    </recommendedName>
</protein>
<evidence type="ECO:0000256" key="7">
    <source>
        <dbReference type="ARBA" id="ARBA00022692"/>
    </source>
</evidence>
<evidence type="ECO:0000256" key="1">
    <source>
        <dbReference type="ARBA" id="ARBA00004225"/>
    </source>
</evidence>
<feature type="transmembrane region" description="Helical" evidence="16">
    <location>
        <begin position="342"/>
        <end position="362"/>
    </location>
</feature>
<reference evidence="19" key="1">
    <citation type="submission" date="2010-10" db="EMBL/GenBank/DDBJ databases">
        <title>Complete mitochondrion sequence of Babylonia areolata.</title>
        <authorList>
            <person name="Chen F."/>
            <person name="Ke C."/>
        </authorList>
    </citation>
    <scope>NUCLEOTIDE SEQUENCE</scope>
</reference>
<dbReference type="GO" id="GO:0015990">
    <property type="term" value="P:electron transport coupled proton transport"/>
    <property type="evidence" value="ECO:0007669"/>
    <property type="project" value="TreeGrafter"/>
</dbReference>
<keyword evidence="9 16" id="KW-0249">Electron transport</keyword>
<dbReference type="PANTHER" id="PTHR43507">
    <property type="entry name" value="NADH-UBIQUINONE OXIDOREDUCTASE CHAIN 4"/>
    <property type="match status" value="1"/>
</dbReference>
<comment type="subcellular location">
    <subcellularLocation>
        <location evidence="1 16">Mitochondrion membrane</location>
        <topology evidence="1 16">Multi-pass membrane protein</topology>
    </subcellularLocation>
</comment>
<keyword evidence="13 16" id="KW-0496">Mitochondrion</keyword>
<dbReference type="InterPro" id="IPR003918">
    <property type="entry name" value="NADH_UbQ_OxRdtase"/>
</dbReference>
<evidence type="ECO:0000256" key="14">
    <source>
        <dbReference type="ARBA" id="ARBA00023136"/>
    </source>
</evidence>
<sequence length="451" mass="50942">MNFSLLFIPVSKLSWYIKMWCLAIASLISLFHLMSPTYTYEASNSLIAYDSMSLILISLTLWISLMMMLASQNSIKINNNNHPMFSATLLTLNLILITTFASSSSLLFYFLFEASLVPTLLLILGWGYQPERLQAGMYMMIYTVTASLPLLFSILWATQSFNSSEMLMMNSLRLYVYNTSSPWAWSFLSLLVFTAFLVKLPMFTVHLWLPKAHVEAPVAGSMVLAAILLKLGGYGILRTYQFFNFISSPMLIIVFSLALWGGVLTSIICFRQIDLKSLIAYSSIGHMSLMLAGVFSNTSWGWSGALILMLSHGFCSSALFALANYTYEKSHTRSLFLNKGMLMLLPALAMWWFLFCVMNMAAPPSINLLGEIFIFPSTIFSSKYYLIPLGLMSFLAALYSMYLYTSIQHGGSPKFIKPFAQFKPTGFTLFFLHWIPGNLLILKSEMLSFWI</sequence>
<evidence type="ECO:0000313" key="19">
    <source>
        <dbReference type="EMBL" id="ADQ12914.1"/>
    </source>
</evidence>
<keyword evidence="10 16" id="KW-1133">Transmembrane helix</keyword>
<feature type="transmembrane region" description="Helical" evidence="16">
    <location>
        <begin position="107"/>
        <end position="128"/>
    </location>
</feature>
<evidence type="ECO:0000256" key="9">
    <source>
        <dbReference type="ARBA" id="ARBA00022982"/>
    </source>
</evidence>
<feature type="transmembrane region" description="Helical" evidence="16">
    <location>
        <begin position="302"/>
        <end position="322"/>
    </location>
</feature>
<evidence type="ECO:0000256" key="6">
    <source>
        <dbReference type="ARBA" id="ARBA00022660"/>
    </source>
</evidence>
<keyword evidence="8" id="KW-1278">Translocase</keyword>
<comment type="similarity">
    <text evidence="2 16">Belongs to the complex I subunit 4 family.</text>
</comment>
<feature type="transmembrane region" description="Helical" evidence="16">
    <location>
        <begin position="15"/>
        <end position="34"/>
    </location>
</feature>
<dbReference type="GO" id="GO:0042773">
    <property type="term" value="P:ATP synthesis coupled electron transport"/>
    <property type="evidence" value="ECO:0007669"/>
    <property type="project" value="InterPro"/>
</dbReference>
<accession>V5IU78</accession>
<evidence type="ECO:0000259" key="17">
    <source>
        <dbReference type="Pfam" id="PF00361"/>
    </source>
</evidence>
<proteinExistence type="inferred from homology"/>
<dbReference type="PRINTS" id="PR01437">
    <property type="entry name" value="NUOXDRDTASE4"/>
</dbReference>